<organism evidence="6">
    <name type="scientific">Castor canadensis</name>
    <name type="common">American beaver</name>
    <dbReference type="NCBI Taxonomy" id="51338"/>
    <lineage>
        <taxon>Eukaryota</taxon>
        <taxon>Metazoa</taxon>
        <taxon>Chordata</taxon>
        <taxon>Craniata</taxon>
        <taxon>Vertebrata</taxon>
        <taxon>Euteleostomi</taxon>
        <taxon>Mammalia</taxon>
        <taxon>Eutheria</taxon>
        <taxon>Euarchontoglires</taxon>
        <taxon>Glires</taxon>
        <taxon>Rodentia</taxon>
        <taxon>Castorimorpha</taxon>
        <taxon>Castoridae</taxon>
        <taxon>Castor</taxon>
    </lineage>
</organism>
<dbReference type="PROSITE" id="PS00548">
    <property type="entry name" value="RIBOSOMAL_S3"/>
    <property type="match status" value="1"/>
</dbReference>
<evidence type="ECO:0000313" key="6">
    <source>
        <dbReference type="Ensembl" id="ENSCCNP00000013478.1"/>
    </source>
</evidence>
<dbReference type="Gene3D" id="3.30.1140.32">
    <property type="entry name" value="Ribosomal protein S3, C-terminal domain"/>
    <property type="match status" value="1"/>
</dbReference>
<name>A0A8C0ZRV6_CASCN</name>
<keyword evidence="3 4" id="KW-0687">Ribonucleoprotein</keyword>
<dbReference type="GO" id="GO:0003735">
    <property type="term" value="F:structural constituent of ribosome"/>
    <property type="evidence" value="ECO:0007669"/>
    <property type="project" value="TreeGrafter"/>
</dbReference>
<evidence type="ECO:0000256" key="2">
    <source>
        <dbReference type="ARBA" id="ARBA00022980"/>
    </source>
</evidence>
<evidence type="ECO:0000256" key="1">
    <source>
        <dbReference type="ARBA" id="ARBA00010761"/>
    </source>
</evidence>
<dbReference type="GO" id="GO:0005634">
    <property type="term" value="C:nucleus"/>
    <property type="evidence" value="ECO:0007669"/>
    <property type="project" value="TreeGrafter"/>
</dbReference>
<evidence type="ECO:0000256" key="3">
    <source>
        <dbReference type="ARBA" id="ARBA00023274"/>
    </source>
</evidence>
<dbReference type="InterPro" id="IPR018280">
    <property type="entry name" value="Ribosomal_uS3_CS"/>
</dbReference>
<dbReference type="SUPFAM" id="SSF54821">
    <property type="entry name" value="Ribosomal protein S3 C-terminal domain"/>
    <property type="match status" value="1"/>
</dbReference>
<dbReference type="GO" id="GO:0022627">
    <property type="term" value="C:cytosolic small ribosomal subunit"/>
    <property type="evidence" value="ECO:0007669"/>
    <property type="project" value="TreeGrafter"/>
</dbReference>
<dbReference type="PANTHER" id="PTHR11760">
    <property type="entry name" value="30S/40S RIBOSOMAL PROTEIN S3"/>
    <property type="match status" value="1"/>
</dbReference>
<dbReference type="InterPro" id="IPR057258">
    <property type="entry name" value="Ribosomal_uS3"/>
</dbReference>
<evidence type="ECO:0000256" key="5">
    <source>
        <dbReference type="SAM" id="MobiDB-lite"/>
    </source>
</evidence>
<dbReference type="GO" id="GO:2001235">
    <property type="term" value="P:positive regulation of apoptotic signaling pathway"/>
    <property type="evidence" value="ECO:0007669"/>
    <property type="project" value="TreeGrafter"/>
</dbReference>
<protein>
    <recommendedName>
        <fullName evidence="7">40S ribosomal protein S3</fullName>
    </recommendedName>
</protein>
<comment type="similarity">
    <text evidence="1 4">Belongs to the universal ribosomal protein uS3 family.</text>
</comment>
<keyword evidence="2 4" id="KW-0689">Ribosomal protein</keyword>
<feature type="region of interest" description="Disordered" evidence="5">
    <location>
        <begin position="98"/>
        <end position="117"/>
    </location>
</feature>
<dbReference type="Ensembl" id="ENSCCNT00000017687.1">
    <property type="protein sequence ID" value="ENSCCNP00000013478.1"/>
    <property type="gene ID" value="ENSCCNG00000013993.1"/>
</dbReference>
<reference evidence="6" key="1">
    <citation type="submission" date="2023-09" db="UniProtKB">
        <authorList>
            <consortium name="Ensembl"/>
        </authorList>
    </citation>
    <scope>IDENTIFICATION</scope>
</reference>
<evidence type="ECO:0000256" key="4">
    <source>
        <dbReference type="RuleBase" id="RU003624"/>
    </source>
</evidence>
<proteinExistence type="inferred from homology"/>
<dbReference type="InterPro" id="IPR036419">
    <property type="entry name" value="Ribosomal_S3_C_sf"/>
</dbReference>
<sequence length="171" mass="19483">MSVKLLCLGKLRRQRTKSMKFVDGLMIHSGDFVNYYVDTSVHHVLLRHGVLGTKVKIMVPWEPNGKIFPKKPLPDHVSIVKPKDEILLTTPISELKSGKAEPSAVPKPAPTAQQGLSGSCNWSMDEPPQRHLIKSCTKTKKKSFRIQCQWKYMTALKIVHNDYLFKFLFLL</sequence>
<dbReference type="PANTHER" id="PTHR11760:SF32">
    <property type="entry name" value="SMALL RIBOSOMAL SUBUNIT PROTEIN US3"/>
    <property type="match status" value="1"/>
</dbReference>
<evidence type="ECO:0008006" key="7">
    <source>
        <dbReference type="Google" id="ProtNLM"/>
    </source>
</evidence>
<accession>A0A8C0ZRV6</accession>
<dbReference type="AlphaFoldDB" id="A0A8C0ZRV6"/>